<dbReference type="NCBIfam" id="TIGR00086">
    <property type="entry name" value="smpB"/>
    <property type="match status" value="1"/>
</dbReference>
<dbReference type="PANTHER" id="PTHR30308">
    <property type="entry name" value="TMRNA-BINDING COMPONENT OF TRANS-TRANSLATION TAGGING COMPLEX"/>
    <property type="match status" value="1"/>
</dbReference>
<comment type="function">
    <text evidence="3">Required for rescue of stalled ribosomes mediated by trans-translation. Binds to transfer-messenger RNA (tmRNA), required for stable association of tmRNA with ribosomes. tmRNA and SmpB together mimic tRNA shape, replacing the anticodon stem-loop with SmpB. tmRNA is encoded by the ssrA gene; the 2 termini fold to resemble tRNA(Ala) and it encodes a 'tag peptide', a short internal open reading frame. During trans-translation Ala-aminoacylated tmRNA acts like a tRNA, entering the A-site of stalled ribosomes, displacing the stalled mRNA. The ribosome then switches to translate the ORF on the tmRNA; the nascent peptide is terminated with the 'tag peptide' encoded by the tmRNA and targeted for degradation. The ribosome is freed to recommence translation, which seems to be the essential function of trans-translation.</text>
</comment>
<keyword evidence="1 3" id="KW-0963">Cytoplasm</keyword>
<evidence type="ECO:0000256" key="3">
    <source>
        <dbReference type="HAMAP-Rule" id="MF_00023"/>
    </source>
</evidence>
<dbReference type="InterPro" id="IPR023620">
    <property type="entry name" value="SmpB"/>
</dbReference>
<dbReference type="RefSeq" id="WP_321398276.1">
    <property type="nucleotide sequence ID" value="NZ_CP139487.1"/>
</dbReference>
<dbReference type="PANTHER" id="PTHR30308:SF2">
    <property type="entry name" value="SSRA-BINDING PROTEIN"/>
    <property type="match status" value="1"/>
</dbReference>
<dbReference type="Gene3D" id="2.40.280.10">
    <property type="match status" value="1"/>
</dbReference>
<dbReference type="NCBIfam" id="NF003843">
    <property type="entry name" value="PRK05422.1"/>
    <property type="match status" value="1"/>
</dbReference>
<evidence type="ECO:0000313" key="4">
    <source>
        <dbReference type="EMBL" id="WPU66252.1"/>
    </source>
</evidence>
<dbReference type="HAMAP" id="MF_00023">
    <property type="entry name" value="SmpB"/>
    <property type="match status" value="1"/>
</dbReference>
<organism evidence="4 5">
    <name type="scientific">Peredibacter starrii</name>
    <dbReference type="NCBI Taxonomy" id="28202"/>
    <lineage>
        <taxon>Bacteria</taxon>
        <taxon>Pseudomonadati</taxon>
        <taxon>Bdellovibrionota</taxon>
        <taxon>Bacteriovoracia</taxon>
        <taxon>Bacteriovoracales</taxon>
        <taxon>Bacteriovoracaceae</taxon>
        <taxon>Peredibacter</taxon>
    </lineage>
</organism>
<accession>A0AAX4HSQ9</accession>
<dbReference type="AlphaFoldDB" id="A0AAX4HSQ9"/>
<dbReference type="CDD" id="cd09294">
    <property type="entry name" value="SmpB"/>
    <property type="match status" value="1"/>
</dbReference>
<dbReference type="GO" id="GO:0003723">
    <property type="term" value="F:RNA binding"/>
    <property type="evidence" value="ECO:0007669"/>
    <property type="project" value="UniProtKB-UniRule"/>
</dbReference>
<dbReference type="GO" id="GO:0070929">
    <property type="term" value="P:trans-translation"/>
    <property type="evidence" value="ECO:0007669"/>
    <property type="project" value="UniProtKB-UniRule"/>
</dbReference>
<keyword evidence="2 3" id="KW-0694">RNA-binding</keyword>
<dbReference type="KEGG" id="psti:SOO65_05785"/>
<dbReference type="GO" id="GO:0005829">
    <property type="term" value="C:cytosol"/>
    <property type="evidence" value="ECO:0007669"/>
    <property type="project" value="TreeGrafter"/>
</dbReference>
<evidence type="ECO:0000256" key="1">
    <source>
        <dbReference type="ARBA" id="ARBA00022490"/>
    </source>
</evidence>
<dbReference type="InterPro" id="IPR000037">
    <property type="entry name" value="SsrA-bd_prot"/>
</dbReference>
<proteinExistence type="inferred from homology"/>
<name>A0AAX4HSQ9_9BACT</name>
<comment type="subcellular location">
    <subcellularLocation>
        <location evidence="3">Cytoplasm</location>
    </subcellularLocation>
    <text evidence="3">The tmRNA-SmpB complex associates with stalled 70S ribosomes.</text>
</comment>
<evidence type="ECO:0000256" key="2">
    <source>
        <dbReference type="ARBA" id="ARBA00022884"/>
    </source>
</evidence>
<comment type="similarity">
    <text evidence="3">Belongs to the SmpB family.</text>
</comment>
<dbReference type="Pfam" id="PF01668">
    <property type="entry name" value="SmpB"/>
    <property type="match status" value="1"/>
</dbReference>
<dbReference type="GO" id="GO:0070930">
    <property type="term" value="P:trans-translation-dependent protein tagging"/>
    <property type="evidence" value="ECO:0007669"/>
    <property type="project" value="TreeGrafter"/>
</dbReference>
<evidence type="ECO:0000313" key="5">
    <source>
        <dbReference type="Proteomes" id="UP001324634"/>
    </source>
</evidence>
<protein>
    <recommendedName>
        <fullName evidence="3">SsrA-binding protein</fullName>
    </recommendedName>
    <alternativeName>
        <fullName evidence="3">Small protein B</fullName>
    </alternativeName>
</protein>
<reference evidence="4 5" key="1">
    <citation type="submission" date="2023-11" db="EMBL/GenBank/DDBJ databases">
        <title>Peredibacter starrii A3.12.</title>
        <authorList>
            <person name="Mitchell R.J."/>
        </authorList>
    </citation>
    <scope>NUCLEOTIDE SEQUENCE [LARGE SCALE GENOMIC DNA]</scope>
    <source>
        <strain evidence="4 5">A3.12</strain>
    </source>
</reference>
<keyword evidence="5" id="KW-1185">Reference proteome</keyword>
<gene>
    <name evidence="3 4" type="primary">smpB</name>
    <name evidence="4" type="ORF">SOO65_05785</name>
</gene>
<dbReference type="EMBL" id="CP139487">
    <property type="protein sequence ID" value="WPU66252.1"/>
    <property type="molecule type" value="Genomic_DNA"/>
</dbReference>
<dbReference type="InterPro" id="IPR020081">
    <property type="entry name" value="SsrA-bd_prot_CS"/>
</dbReference>
<dbReference type="SUPFAM" id="SSF74982">
    <property type="entry name" value="Small protein B (SmpB)"/>
    <property type="match status" value="1"/>
</dbReference>
<dbReference type="PROSITE" id="PS01317">
    <property type="entry name" value="SSRP"/>
    <property type="match status" value="1"/>
</dbReference>
<sequence>MGIKIIAKNQRAGYDYFLEEKYECGVSLMGTEVKSLRLGKAMINEAFVVIDSAGEVWLQNSTIPHYEFGNINNHPETRKRKLLLKREEIQQIEKKMAMKGYTIIPLALYFKDSLVKCEIALAKGKKLFDKRDTAAKKDVERKLRQGQFE</sequence>
<dbReference type="Proteomes" id="UP001324634">
    <property type="component" value="Chromosome"/>
</dbReference>